<sequence>MGVRALTGWLIVLILVAALSTYLLKQIGRDYVKRLPREYADFADAYRRFMKFMVGRHRFFGAAALIALTVHAYPVIARSFISVSGLIAAFALISTAAAGAWLFYGKRSLRSGLLPVHRALAFLLLPAVIIHLFFRVMIAF</sequence>
<gene>
    <name evidence="2" type="ORF">SCFA_410028</name>
</gene>
<proteinExistence type="predicted"/>
<organism evidence="2">
    <name type="scientific">anaerobic digester metagenome</name>
    <dbReference type="NCBI Taxonomy" id="1263854"/>
    <lineage>
        <taxon>unclassified sequences</taxon>
        <taxon>metagenomes</taxon>
        <taxon>ecological metagenomes</taxon>
    </lineage>
</organism>
<keyword evidence="1" id="KW-1133">Transmembrane helix</keyword>
<feature type="transmembrane region" description="Helical" evidence="1">
    <location>
        <begin position="6"/>
        <end position="24"/>
    </location>
</feature>
<protein>
    <submittedName>
        <fullName evidence="2">Uncharacterized protein</fullName>
    </submittedName>
</protein>
<name>A0A485M0S8_9ZZZZ</name>
<feature type="transmembrane region" description="Helical" evidence="1">
    <location>
        <begin position="82"/>
        <end position="104"/>
    </location>
</feature>
<feature type="transmembrane region" description="Helical" evidence="1">
    <location>
        <begin position="57"/>
        <end position="76"/>
    </location>
</feature>
<keyword evidence="1" id="KW-0472">Membrane</keyword>
<accession>A0A485M0S8</accession>
<evidence type="ECO:0000313" key="2">
    <source>
        <dbReference type="EMBL" id="VFU15363.1"/>
    </source>
</evidence>
<keyword evidence="1" id="KW-0812">Transmembrane</keyword>
<feature type="transmembrane region" description="Helical" evidence="1">
    <location>
        <begin position="116"/>
        <end position="138"/>
    </location>
</feature>
<reference evidence="2" key="1">
    <citation type="submission" date="2019-03" db="EMBL/GenBank/DDBJ databases">
        <authorList>
            <person name="Hao L."/>
        </authorList>
    </citation>
    <scope>NUCLEOTIDE SEQUENCE</scope>
</reference>
<dbReference type="AlphaFoldDB" id="A0A485M0S8"/>
<dbReference type="EMBL" id="CAADRM010000105">
    <property type="protein sequence ID" value="VFU15363.1"/>
    <property type="molecule type" value="Genomic_DNA"/>
</dbReference>
<evidence type="ECO:0000256" key="1">
    <source>
        <dbReference type="SAM" id="Phobius"/>
    </source>
</evidence>